<dbReference type="Proteomes" id="UP000589036">
    <property type="component" value="Unassembled WGS sequence"/>
</dbReference>
<dbReference type="RefSeq" id="WP_179645269.1">
    <property type="nucleotide sequence ID" value="NZ_BAAAYY010000037.1"/>
</dbReference>
<feature type="region of interest" description="Disordered" evidence="7">
    <location>
        <begin position="426"/>
        <end position="459"/>
    </location>
</feature>
<dbReference type="Pfam" id="PF10646">
    <property type="entry name" value="Germane"/>
    <property type="match status" value="1"/>
</dbReference>
<keyword evidence="11" id="KW-1185">Reference proteome</keyword>
<keyword evidence="4 6" id="KW-0564">Palmitate</keyword>
<feature type="chain" id="PRO_5032880738" description="Lipoprotein LpqB" evidence="8">
    <location>
        <begin position="26"/>
        <end position="627"/>
    </location>
</feature>
<evidence type="ECO:0000256" key="6">
    <source>
        <dbReference type="HAMAP-Rule" id="MF_01373"/>
    </source>
</evidence>
<dbReference type="InterPro" id="IPR059026">
    <property type="entry name" value="LpqB_N"/>
</dbReference>
<evidence type="ECO:0000256" key="5">
    <source>
        <dbReference type="ARBA" id="ARBA00023288"/>
    </source>
</evidence>
<comment type="similarity">
    <text evidence="6">Belongs to the LpqB lipoprotein family.</text>
</comment>
<evidence type="ECO:0000313" key="10">
    <source>
        <dbReference type="EMBL" id="NYE49643.1"/>
    </source>
</evidence>
<reference evidence="10 11" key="1">
    <citation type="submission" date="2020-07" db="EMBL/GenBank/DDBJ databases">
        <title>Sequencing the genomes of 1000 actinobacteria strains.</title>
        <authorList>
            <person name="Klenk H.-P."/>
        </authorList>
    </citation>
    <scope>NUCLEOTIDE SEQUENCE [LARGE SCALE GENOMIC DNA]</scope>
    <source>
        <strain evidence="10 11">CXB654</strain>
    </source>
</reference>
<proteinExistence type="inferred from homology"/>
<dbReference type="SMART" id="SM00909">
    <property type="entry name" value="Germane"/>
    <property type="match status" value="1"/>
</dbReference>
<protein>
    <recommendedName>
        <fullName evidence="6">Lipoprotein LpqB</fullName>
    </recommendedName>
</protein>
<gene>
    <name evidence="6" type="primary">lpqB</name>
    <name evidence="10" type="ORF">HDA32_004763</name>
</gene>
<sequence length="627" mass="66709">MTRSSLRIGAAASAACLAATLSACASVPTGGPVVQGAGGSNDVGQGGSYARLIPAGPQPGVGETGLIRGFLGDMGSFEEDYEAARLYMTDEERASWSPDGTVLVYGEMDSVGLDVRRSEDGERAEVRMRTPLAATIDPSGQYVPAGQGEIIDVTFELARVGGEWRISELPEEIMLSRRDVDRAFRPLNLYYFNRDMSTLVPDPIFLPVQPTSELPDQLSRMLATMLVSGPTDWLEPAVRSSFPGDATADVSYDSGLVTVELSSEADGADPEERLGMVAQLVWTLKQLPDVRQLTLNIGGDEVRIPASEDENLQTDSGTWSSVNPSGVTGNPRAYFMRDGQLWSLDGRQQEARSQGAPGIGDTPLEQHAVSLDEDKVAGVGVGDNEVVVAELTEGGAYTTVLSGGEYTSLSWDGYGNLWVAEDISAEKEAAEEDEDEDVEDDTERGDPPAGSSDADPEQDDAAGTRLWLLRGGTDPIEVTAPELSDRTVTRLRASRDGTRVALLTEDGENSQVLVGRVVYDDAGVLLQAFLPLATDLNDVSDLAWRGADQLAVLGQKERAAVQAHLVPLDGSTQSTSAGATTGVDMKSIAAAPGQPLLAGTEDDYVSMTNDRLMWERVTDGTNPVYPG</sequence>
<dbReference type="Pfam" id="PF25976">
    <property type="entry name" value="LpqB_N"/>
    <property type="match status" value="1"/>
</dbReference>
<feature type="compositionally biased region" description="Acidic residues" evidence="7">
    <location>
        <begin position="429"/>
        <end position="443"/>
    </location>
</feature>
<evidence type="ECO:0000259" key="9">
    <source>
        <dbReference type="SMART" id="SM00909"/>
    </source>
</evidence>
<dbReference type="EMBL" id="JACCCC010000001">
    <property type="protein sequence ID" value="NYE49643.1"/>
    <property type="molecule type" value="Genomic_DNA"/>
</dbReference>
<evidence type="ECO:0000256" key="1">
    <source>
        <dbReference type="ARBA" id="ARBA00022475"/>
    </source>
</evidence>
<accession>A0A852U405</accession>
<keyword evidence="3 6" id="KW-0472">Membrane</keyword>
<keyword evidence="2 6" id="KW-0732">Signal</keyword>
<dbReference type="GO" id="GO:0005886">
    <property type="term" value="C:plasma membrane"/>
    <property type="evidence" value="ECO:0007669"/>
    <property type="project" value="UniProtKB-SubCell"/>
</dbReference>
<dbReference type="SUPFAM" id="SSF82171">
    <property type="entry name" value="DPP6 N-terminal domain-like"/>
    <property type="match status" value="1"/>
</dbReference>
<evidence type="ECO:0000256" key="4">
    <source>
        <dbReference type="ARBA" id="ARBA00023139"/>
    </source>
</evidence>
<dbReference type="PROSITE" id="PS51257">
    <property type="entry name" value="PROKAR_LIPOPROTEIN"/>
    <property type="match status" value="1"/>
</dbReference>
<comment type="subcellular location">
    <subcellularLocation>
        <location evidence="6">Cell membrane</location>
        <topology evidence="6">Lipid-anchor</topology>
    </subcellularLocation>
</comment>
<evidence type="ECO:0000256" key="3">
    <source>
        <dbReference type="ARBA" id="ARBA00023136"/>
    </source>
</evidence>
<evidence type="ECO:0000313" key="11">
    <source>
        <dbReference type="Proteomes" id="UP000589036"/>
    </source>
</evidence>
<keyword evidence="5 6" id="KW-0449">Lipoprotein</keyword>
<dbReference type="Pfam" id="PF10647">
    <property type="entry name" value="Gmad1"/>
    <property type="match status" value="1"/>
</dbReference>
<keyword evidence="1 6" id="KW-1003">Cell membrane</keyword>
<dbReference type="InterPro" id="IPR018910">
    <property type="entry name" value="LpqB_C"/>
</dbReference>
<dbReference type="AlphaFoldDB" id="A0A852U405"/>
<dbReference type="HAMAP" id="MF_01373">
    <property type="entry name" value="LpqB_lipoprot"/>
    <property type="match status" value="1"/>
</dbReference>
<evidence type="ECO:0000256" key="8">
    <source>
        <dbReference type="SAM" id="SignalP"/>
    </source>
</evidence>
<organism evidence="10 11">
    <name type="scientific">Spinactinospora alkalitolerans</name>
    <dbReference type="NCBI Taxonomy" id="687207"/>
    <lineage>
        <taxon>Bacteria</taxon>
        <taxon>Bacillati</taxon>
        <taxon>Actinomycetota</taxon>
        <taxon>Actinomycetes</taxon>
        <taxon>Streptosporangiales</taxon>
        <taxon>Nocardiopsidaceae</taxon>
        <taxon>Spinactinospora</taxon>
    </lineage>
</organism>
<evidence type="ECO:0000256" key="7">
    <source>
        <dbReference type="SAM" id="MobiDB-lite"/>
    </source>
</evidence>
<comment type="caution">
    <text evidence="10">The sequence shown here is derived from an EMBL/GenBank/DDBJ whole genome shotgun (WGS) entry which is preliminary data.</text>
</comment>
<dbReference type="InterPro" id="IPR019606">
    <property type="entry name" value="GerMN"/>
</dbReference>
<dbReference type="InterPro" id="IPR023959">
    <property type="entry name" value="LpqB"/>
</dbReference>
<feature type="domain" description="GerMN" evidence="9">
    <location>
        <begin position="219"/>
        <end position="306"/>
    </location>
</feature>
<evidence type="ECO:0000256" key="2">
    <source>
        <dbReference type="ARBA" id="ARBA00022729"/>
    </source>
</evidence>
<name>A0A852U405_9ACTN</name>
<feature type="signal peptide" evidence="8">
    <location>
        <begin position="1"/>
        <end position="25"/>
    </location>
</feature>